<keyword evidence="10 16" id="KW-0133">Cell shape</keyword>
<dbReference type="NCBIfam" id="TIGR00179">
    <property type="entry name" value="murB"/>
    <property type="match status" value="1"/>
</dbReference>
<comment type="subcellular location">
    <subcellularLocation>
        <location evidence="3 16">Cytoplasm</location>
    </subcellularLocation>
</comment>
<evidence type="ECO:0000256" key="16">
    <source>
        <dbReference type="HAMAP-Rule" id="MF_00037"/>
    </source>
</evidence>
<evidence type="ECO:0000256" key="1">
    <source>
        <dbReference type="ARBA" id="ARBA00001974"/>
    </source>
</evidence>
<dbReference type="SUPFAM" id="SSF56194">
    <property type="entry name" value="Uridine diphospho-N-Acetylenolpyruvylglucosamine reductase, MurB, C-terminal domain"/>
    <property type="match status" value="1"/>
</dbReference>
<keyword evidence="12 16" id="KW-0560">Oxidoreductase</keyword>
<keyword evidence="7 16" id="KW-0285">Flavoprotein</keyword>
<keyword evidence="6 16" id="KW-0132">Cell division</keyword>
<dbReference type="Gene3D" id="3.90.78.10">
    <property type="entry name" value="UDP-N-acetylenolpyruvoylglucosamine reductase, C-terminal domain"/>
    <property type="match status" value="1"/>
</dbReference>
<comment type="cofactor">
    <cofactor evidence="1 16">
        <name>FAD</name>
        <dbReference type="ChEBI" id="CHEBI:57692"/>
    </cofactor>
</comment>
<dbReference type="Pfam" id="PF02873">
    <property type="entry name" value="MurB_C"/>
    <property type="match status" value="1"/>
</dbReference>
<dbReference type="GO" id="GO:0008762">
    <property type="term" value="F:UDP-N-acetylmuramate dehydrogenase activity"/>
    <property type="evidence" value="ECO:0007669"/>
    <property type="project" value="UniProtKB-UniRule"/>
</dbReference>
<dbReference type="HAMAP" id="MF_00037">
    <property type="entry name" value="MurB"/>
    <property type="match status" value="1"/>
</dbReference>
<evidence type="ECO:0000256" key="9">
    <source>
        <dbReference type="ARBA" id="ARBA00022857"/>
    </source>
</evidence>
<comment type="similarity">
    <text evidence="16">Belongs to the MurB family.</text>
</comment>
<evidence type="ECO:0000256" key="7">
    <source>
        <dbReference type="ARBA" id="ARBA00022630"/>
    </source>
</evidence>
<evidence type="ECO:0000256" key="6">
    <source>
        <dbReference type="ARBA" id="ARBA00022618"/>
    </source>
</evidence>
<evidence type="ECO:0000256" key="2">
    <source>
        <dbReference type="ARBA" id="ARBA00003921"/>
    </source>
</evidence>
<dbReference type="GO" id="GO:0005829">
    <property type="term" value="C:cytosol"/>
    <property type="evidence" value="ECO:0007669"/>
    <property type="project" value="TreeGrafter"/>
</dbReference>
<keyword evidence="14 16" id="KW-0961">Cell wall biogenesis/degradation</keyword>
<dbReference type="PANTHER" id="PTHR21071:SF4">
    <property type="entry name" value="UDP-N-ACETYLENOLPYRUVOYLGLUCOSAMINE REDUCTASE"/>
    <property type="match status" value="1"/>
</dbReference>
<evidence type="ECO:0000313" key="18">
    <source>
        <dbReference type="EMBL" id="OGC44506.1"/>
    </source>
</evidence>
<dbReference type="Gene3D" id="3.30.43.10">
    <property type="entry name" value="Uridine Diphospho-n-acetylenolpyruvylglucosamine Reductase, domain 2"/>
    <property type="match status" value="1"/>
</dbReference>
<comment type="caution">
    <text evidence="18">The sequence shown here is derived from an EMBL/GenBank/DDBJ whole genome shotgun (WGS) entry which is preliminary data.</text>
</comment>
<feature type="active site" description="Proton donor" evidence="16">
    <location>
        <position position="239"/>
    </location>
</feature>
<dbReference type="PROSITE" id="PS51387">
    <property type="entry name" value="FAD_PCMH"/>
    <property type="match status" value="1"/>
</dbReference>
<dbReference type="GO" id="GO:0071555">
    <property type="term" value="P:cell wall organization"/>
    <property type="evidence" value="ECO:0007669"/>
    <property type="project" value="UniProtKB-KW"/>
</dbReference>
<evidence type="ECO:0000256" key="11">
    <source>
        <dbReference type="ARBA" id="ARBA00022984"/>
    </source>
</evidence>
<keyword evidence="9 16" id="KW-0521">NADP</keyword>
<keyword evidence="11 16" id="KW-0573">Peptidoglycan synthesis</keyword>
<dbReference type="InterPro" id="IPR003170">
    <property type="entry name" value="MurB"/>
</dbReference>
<keyword evidence="8 16" id="KW-0274">FAD</keyword>
<dbReference type="NCBIfam" id="NF000755">
    <property type="entry name" value="PRK00046.1"/>
    <property type="match status" value="1"/>
</dbReference>
<dbReference type="GO" id="GO:0071949">
    <property type="term" value="F:FAD binding"/>
    <property type="evidence" value="ECO:0007669"/>
    <property type="project" value="InterPro"/>
</dbReference>
<comment type="catalytic activity">
    <reaction evidence="15 16">
        <text>UDP-N-acetyl-alpha-D-muramate + NADP(+) = UDP-N-acetyl-3-O-(1-carboxyvinyl)-alpha-D-glucosamine + NADPH + H(+)</text>
        <dbReference type="Rhea" id="RHEA:12248"/>
        <dbReference type="ChEBI" id="CHEBI:15378"/>
        <dbReference type="ChEBI" id="CHEBI:57783"/>
        <dbReference type="ChEBI" id="CHEBI:58349"/>
        <dbReference type="ChEBI" id="CHEBI:68483"/>
        <dbReference type="ChEBI" id="CHEBI:70757"/>
        <dbReference type="EC" id="1.3.1.98"/>
    </reaction>
</comment>
<dbReference type="InterPro" id="IPR011601">
    <property type="entry name" value="MurB_C"/>
</dbReference>
<dbReference type="AlphaFoldDB" id="A0A1F4UHV5"/>
<sequence length="340" mass="39301">MKVESDISLKDYNTFKVDCCTETLICLEKESDFSKKVLEKYIKSNPFLILGGGSNILFTKDFKGTILLIKNKGKKILNETEEYIDIQVNAGEDWDHFVQWCVKKELLGIHNLALIPGTVGATPIQNVGAYGIEIKDLLLNVTFLNLEDWKEYVLENNECKFGYRDSIFKNELKDKVIVKSITLRLKKYKGEVDSKYLEYSGIKEELEGKDINPENIYNAIVKIRESKLPKVQEYGSCGSTFKNPEINIKEYERLLKIYPELPKYDTDKKDIVKIPAAYILERLGWKNKREGEVGTWIYHPLIITNYSNASGNQIYSFIKKIQHDFKSNTNLDLECEINIF</sequence>
<proteinExistence type="inferred from homology"/>
<organism evidence="18 19">
    <name type="scientific">candidate division WS6 bacterium RIFOXYB1_FULL_33_14</name>
    <dbReference type="NCBI Taxonomy" id="1817896"/>
    <lineage>
        <taxon>Bacteria</taxon>
        <taxon>Candidatus Dojkabacteria</taxon>
    </lineage>
</organism>
<evidence type="ECO:0000256" key="3">
    <source>
        <dbReference type="ARBA" id="ARBA00004496"/>
    </source>
</evidence>
<gene>
    <name evidence="16" type="primary">murB</name>
    <name evidence="18" type="ORF">A2400_00600</name>
</gene>
<feature type="active site" evidence="16">
    <location>
        <position position="336"/>
    </location>
</feature>
<dbReference type="InterPro" id="IPR036318">
    <property type="entry name" value="FAD-bd_PCMH-like_sf"/>
</dbReference>
<dbReference type="GO" id="GO:0051301">
    <property type="term" value="P:cell division"/>
    <property type="evidence" value="ECO:0007669"/>
    <property type="project" value="UniProtKB-KW"/>
</dbReference>
<dbReference type="EC" id="1.3.1.98" evidence="16"/>
<dbReference type="InterPro" id="IPR016169">
    <property type="entry name" value="FAD-bd_PCMH_sub2"/>
</dbReference>
<evidence type="ECO:0000256" key="12">
    <source>
        <dbReference type="ARBA" id="ARBA00023002"/>
    </source>
</evidence>
<evidence type="ECO:0000256" key="4">
    <source>
        <dbReference type="ARBA" id="ARBA00004752"/>
    </source>
</evidence>
<comment type="function">
    <text evidence="2 16">Cell wall formation.</text>
</comment>
<keyword evidence="5 16" id="KW-0963">Cytoplasm</keyword>
<dbReference type="Gene3D" id="3.30.465.10">
    <property type="match status" value="1"/>
</dbReference>
<evidence type="ECO:0000256" key="8">
    <source>
        <dbReference type="ARBA" id="ARBA00022827"/>
    </source>
</evidence>
<name>A0A1F4UHV5_9BACT</name>
<keyword evidence="13 16" id="KW-0131">Cell cycle</keyword>
<dbReference type="GO" id="GO:0008360">
    <property type="term" value="P:regulation of cell shape"/>
    <property type="evidence" value="ECO:0007669"/>
    <property type="project" value="UniProtKB-KW"/>
</dbReference>
<dbReference type="Proteomes" id="UP000177434">
    <property type="component" value="Unassembled WGS sequence"/>
</dbReference>
<dbReference type="SUPFAM" id="SSF56176">
    <property type="entry name" value="FAD-binding/transporter-associated domain-like"/>
    <property type="match status" value="1"/>
</dbReference>
<dbReference type="InterPro" id="IPR016166">
    <property type="entry name" value="FAD-bd_PCMH"/>
</dbReference>
<evidence type="ECO:0000256" key="5">
    <source>
        <dbReference type="ARBA" id="ARBA00022490"/>
    </source>
</evidence>
<dbReference type="InterPro" id="IPR006094">
    <property type="entry name" value="Oxid_FAD_bind_N"/>
</dbReference>
<dbReference type="PANTHER" id="PTHR21071">
    <property type="entry name" value="UDP-N-ACETYLENOLPYRUVOYLGLUCOSAMINE REDUCTASE"/>
    <property type="match status" value="1"/>
</dbReference>
<evidence type="ECO:0000256" key="15">
    <source>
        <dbReference type="ARBA" id="ARBA00048914"/>
    </source>
</evidence>
<evidence type="ECO:0000256" key="14">
    <source>
        <dbReference type="ARBA" id="ARBA00023316"/>
    </source>
</evidence>
<dbReference type="Pfam" id="PF01565">
    <property type="entry name" value="FAD_binding_4"/>
    <property type="match status" value="1"/>
</dbReference>
<accession>A0A1F4UHV5</accession>
<protein>
    <recommendedName>
        <fullName evidence="16">UDP-N-acetylenolpyruvoylglucosamine reductase</fullName>
        <ecNumber evidence="16">1.3.1.98</ecNumber>
    </recommendedName>
    <alternativeName>
        <fullName evidence="16">UDP-N-acetylmuramate dehydrogenase</fullName>
    </alternativeName>
</protein>
<dbReference type="EMBL" id="MEUN01000063">
    <property type="protein sequence ID" value="OGC44506.1"/>
    <property type="molecule type" value="Genomic_DNA"/>
</dbReference>
<reference evidence="18 19" key="1">
    <citation type="journal article" date="2016" name="Nat. Commun.">
        <title>Thousands of microbial genomes shed light on interconnected biogeochemical processes in an aquifer system.</title>
        <authorList>
            <person name="Anantharaman K."/>
            <person name="Brown C.T."/>
            <person name="Hug L.A."/>
            <person name="Sharon I."/>
            <person name="Castelle C.J."/>
            <person name="Probst A.J."/>
            <person name="Thomas B.C."/>
            <person name="Singh A."/>
            <person name="Wilkins M.J."/>
            <person name="Karaoz U."/>
            <person name="Brodie E.L."/>
            <person name="Williams K.H."/>
            <person name="Hubbard S.S."/>
            <person name="Banfield J.F."/>
        </authorList>
    </citation>
    <scope>NUCLEOTIDE SEQUENCE [LARGE SCALE GENOMIC DNA]</scope>
</reference>
<evidence type="ECO:0000313" key="19">
    <source>
        <dbReference type="Proteomes" id="UP000177434"/>
    </source>
</evidence>
<evidence type="ECO:0000256" key="10">
    <source>
        <dbReference type="ARBA" id="ARBA00022960"/>
    </source>
</evidence>
<dbReference type="InterPro" id="IPR016167">
    <property type="entry name" value="FAD-bd_PCMH_sub1"/>
</dbReference>
<dbReference type="GO" id="GO:0009252">
    <property type="term" value="P:peptidoglycan biosynthetic process"/>
    <property type="evidence" value="ECO:0007669"/>
    <property type="project" value="UniProtKB-UniRule"/>
</dbReference>
<feature type="domain" description="FAD-binding PCMH-type" evidence="17">
    <location>
        <begin position="17"/>
        <end position="188"/>
    </location>
</feature>
<feature type="active site" evidence="16">
    <location>
        <position position="164"/>
    </location>
</feature>
<dbReference type="InterPro" id="IPR036635">
    <property type="entry name" value="MurB_C_sf"/>
</dbReference>
<evidence type="ECO:0000256" key="13">
    <source>
        <dbReference type="ARBA" id="ARBA00023306"/>
    </source>
</evidence>
<dbReference type="UniPathway" id="UPA00219"/>
<comment type="pathway">
    <text evidence="4 16">Cell wall biogenesis; peptidoglycan biosynthesis.</text>
</comment>
<evidence type="ECO:0000259" key="17">
    <source>
        <dbReference type="PROSITE" id="PS51387"/>
    </source>
</evidence>